<dbReference type="Proteomes" id="UP000010474">
    <property type="component" value="Chromosome"/>
</dbReference>
<reference evidence="2" key="1">
    <citation type="journal article" date="2013" name="Proc. Natl. Acad. Sci. U.S.A.">
        <title>Improving the coverage of the cyanobacterial phylum using diversity-driven genome sequencing.</title>
        <authorList>
            <person name="Shih P.M."/>
            <person name="Wu D."/>
            <person name="Latifi A."/>
            <person name="Axen S.D."/>
            <person name="Fewer D.P."/>
            <person name="Talla E."/>
            <person name="Calteau A."/>
            <person name="Cai F."/>
            <person name="Tandeau de Marsac N."/>
            <person name="Rippka R."/>
            <person name="Herdman M."/>
            <person name="Sivonen K."/>
            <person name="Coursin T."/>
            <person name="Laurent T."/>
            <person name="Goodwin L."/>
            <person name="Nolan M."/>
            <person name="Davenport K.W."/>
            <person name="Han C.S."/>
            <person name="Rubin E.M."/>
            <person name="Eisen J.A."/>
            <person name="Woyke T."/>
            <person name="Gugger M."/>
            <person name="Kerfeld C.A."/>
        </authorList>
    </citation>
    <scope>NUCLEOTIDE SEQUENCE [LARGE SCALE GENOMIC DNA]</scope>
    <source>
        <strain evidence="2">ATCC 27899 / PCC 7122</strain>
    </source>
</reference>
<name>K9ZAE8_ANACC</name>
<dbReference type="AlphaFoldDB" id="K9ZAE8"/>
<evidence type="ECO:0000313" key="1">
    <source>
        <dbReference type="EMBL" id="AFZ56173.1"/>
    </source>
</evidence>
<dbReference type="HOGENOM" id="CLU_2821647_0_0_3"/>
<accession>K9ZAE8</accession>
<sequence length="66" mass="7612">MVKILKIYIAILNLMKYTPPALSRTLPLVRGGLGRGNFVSKLEWERLYLALIRLTLEVKTYLESSF</sequence>
<organism evidence="1 2">
    <name type="scientific">Anabaena cylindrica (strain ATCC 27899 / PCC 7122)</name>
    <dbReference type="NCBI Taxonomy" id="272123"/>
    <lineage>
        <taxon>Bacteria</taxon>
        <taxon>Bacillati</taxon>
        <taxon>Cyanobacteriota</taxon>
        <taxon>Cyanophyceae</taxon>
        <taxon>Nostocales</taxon>
        <taxon>Nostocaceae</taxon>
        <taxon>Anabaena</taxon>
    </lineage>
</organism>
<dbReference type="KEGG" id="acy:Anacy_0579"/>
<keyword evidence="2" id="KW-1185">Reference proteome</keyword>
<gene>
    <name evidence="1" type="ordered locus">Anacy_0579</name>
</gene>
<evidence type="ECO:0000313" key="2">
    <source>
        <dbReference type="Proteomes" id="UP000010474"/>
    </source>
</evidence>
<dbReference type="EMBL" id="CP003659">
    <property type="protein sequence ID" value="AFZ56173.1"/>
    <property type="molecule type" value="Genomic_DNA"/>
</dbReference>
<proteinExistence type="predicted"/>
<protein>
    <submittedName>
        <fullName evidence="1">Uncharacterized protein</fullName>
    </submittedName>
</protein>